<keyword evidence="2 3" id="KW-0808">Transferase</keyword>
<dbReference type="HAMAP" id="MF_01963">
    <property type="entry name" value="MTAP"/>
    <property type="match status" value="1"/>
</dbReference>
<evidence type="ECO:0000256" key="1">
    <source>
        <dbReference type="ARBA" id="ARBA00022676"/>
    </source>
</evidence>
<feature type="binding site" evidence="3">
    <location>
        <begin position="231"/>
        <end position="233"/>
    </location>
    <ligand>
        <name>substrate</name>
    </ligand>
</feature>
<dbReference type="GO" id="GO:0005829">
    <property type="term" value="C:cytosol"/>
    <property type="evidence" value="ECO:0007669"/>
    <property type="project" value="TreeGrafter"/>
</dbReference>
<comment type="caution">
    <text evidence="5">The sequence shown here is derived from an EMBL/GenBank/DDBJ whole genome shotgun (WGS) entry which is preliminary data.</text>
</comment>
<feature type="binding site" evidence="3">
    <location>
        <position position="207"/>
    </location>
    <ligand>
        <name>substrate</name>
    </ligand>
</feature>
<dbReference type="EMBL" id="JMCC02000022">
    <property type="protein sequence ID" value="KIG17565.1"/>
    <property type="molecule type" value="Genomic_DNA"/>
</dbReference>
<reference evidence="5 6" key="1">
    <citation type="submission" date="2014-12" db="EMBL/GenBank/DDBJ databases">
        <title>Genome assembly of Enhygromyxa salina DSM 15201.</title>
        <authorList>
            <person name="Sharma G."/>
            <person name="Subramanian S."/>
        </authorList>
    </citation>
    <scope>NUCLEOTIDE SEQUENCE [LARGE SCALE GENOMIC DNA]</scope>
    <source>
        <strain evidence="5 6">DSM 15201</strain>
    </source>
</reference>
<feature type="site" description="Important for substrate specificity" evidence="3">
    <location>
        <position position="189"/>
    </location>
</feature>
<dbReference type="NCBIfam" id="TIGR01694">
    <property type="entry name" value="MTAP"/>
    <property type="match status" value="1"/>
</dbReference>
<evidence type="ECO:0000313" key="6">
    <source>
        <dbReference type="Proteomes" id="UP000031599"/>
    </source>
</evidence>
<dbReference type="AlphaFoldDB" id="A0A0C2D7G5"/>
<dbReference type="PANTHER" id="PTHR42679:SF2">
    <property type="entry name" value="S-METHYL-5'-THIOADENOSINE PHOSPHORYLASE"/>
    <property type="match status" value="1"/>
</dbReference>
<feature type="binding site" evidence="3">
    <location>
        <position position="25"/>
    </location>
    <ligand>
        <name>phosphate</name>
        <dbReference type="ChEBI" id="CHEBI:43474"/>
    </ligand>
</feature>
<dbReference type="InterPro" id="IPR000845">
    <property type="entry name" value="Nucleoside_phosphorylase_d"/>
</dbReference>
<feature type="site" description="Important for substrate specificity" evidence="3">
    <location>
        <position position="244"/>
    </location>
</feature>
<feature type="binding site" evidence="3">
    <location>
        <begin position="105"/>
        <end position="106"/>
    </location>
    <ligand>
        <name>phosphate</name>
        <dbReference type="ChEBI" id="CHEBI:43474"/>
    </ligand>
</feature>
<evidence type="ECO:0000313" key="5">
    <source>
        <dbReference type="EMBL" id="KIG17565.1"/>
    </source>
</evidence>
<feature type="binding site" evidence="3">
    <location>
        <begin position="72"/>
        <end position="73"/>
    </location>
    <ligand>
        <name>phosphate</name>
        <dbReference type="ChEBI" id="CHEBI:43474"/>
    </ligand>
</feature>
<dbReference type="PANTHER" id="PTHR42679">
    <property type="entry name" value="S-METHYL-5'-THIOADENOSINE PHOSPHORYLASE"/>
    <property type="match status" value="1"/>
</dbReference>
<dbReference type="EC" id="2.4.2.28" evidence="3"/>
<comment type="catalytic activity">
    <reaction evidence="3">
        <text>S-methyl-5'-thioadenosine + phosphate = 5-(methylsulfanyl)-alpha-D-ribose 1-phosphate + adenine</text>
        <dbReference type="Rhea" id="RHEA:11852"/>
        <dbReference type="ChEBI" id="CHEBI:16708"/>
        <dbReference type="ChEBI" id="CHEBI:17509"/>
        <dbReference type="ChEBI" id="CHEBI:43474"/>
        <dbReference type="ChEBI" id="CHEBI:58533"/>
        <dbReference type="EC" id="2.4.2.28"/>
    </reaction>
</comment>
<protein>
    <recommendedName>
        <fullName evidence="3">S-methyl-5'-thioadenosine phosphorylase</fullName>
        <ecNumber evidence="3">2.4.2.28</ecNumber>
    </recommendedName>
    <alternativeName>
        <fullName evidence="3">5'-methylthioadenosine phosphorylase</fullName>
        <shortName evidence="3">MTA phosphorylase</shortName>
        <shortName evidence="3">MTAP</shortName>
    </alternativeName>
</protein>
<dbReference type="InterPro" id="IPR035994">
    <property type="entry name" value="Nucleoside_phosphorylase_sf"/>
</dbReference>
<dbReference type="InterPro" id="IPR010044">
    <property type="entry name" value="MTAP"/>
</dbReference>
<dbReference type="GO" id="GO:0019509">
    <property type="term" value="P:L-methionine salvage from methylthioadenosine"/>
    <property type="evidence" value="ECO:0007669"/>
    <property type="project" value="UniProtKB-UniRule"/>
</dbReference>
<name>A0A0C2D7G5_9BACT</name>
<dbReference type="Pfam" id="PF01048">
    <property type="entry name" value="PNP_UDP_1"/>
    <property type="match status" value="1"/>
</dbReference>
<comment type="function">
    <text evidence="3">Catalyzes the reversible phosphorylation of S-methyl-5'-thioadenosine (MTA) to adenine and 5-methylthioribose-1-phosphate. Involved in the breakdown of MTA, a major by-product of polyamine biosynthesis. Responsible for the first step in the methionine salvage pathway after MTA has been generated from S-adenosylmethionine. Has broad substrate specificity with 6-aminopurine nucleosides as preferred substrates.</text>
</comment>
<keyword evidence="1 3" id="KW-0328">Glycosyltransferase</keyword>
<evidence type="ECO:0000259" key="4">
    <source>
        <dbReference type="Pfam" id="PF01048"/>
    </source>
</evidence>
<dbReference type="GO" id="GO:0017061">
    <property type="term" value="F:S-methyl-5-thioadenosine phosphorylase activity"/>
    <property type="evidence" value="ECO:0007669"/>
    <property type="project" value="UniProtKB-UniRule"/>
</dbReference>
<comment type="subunit">
    <text evidence="3">Homohexamer. Dimer of a homotrimer.</text>
</comment>
<dbReference type="GO" id="GO:0006166">
    <property type="term" value="P:purine ribonucleoside salvage"/>
    <property type="evidence" value="ECO:0007669"/>
    <property type="project" value="UniProtKB-KW"/>
</dbReference>
<dbReference type="UniPathway" id="UPA00904">
    <property type="reaction ID" value="UER00873"/>
</dbReference>
<dbReference type="CDD" id="cd09010">
    <property type="entry name" value="MTAP_SsMTAPII_like_MTIP"/>
    <property type="match status" value="1"/>
</dbReference>
<evidence type="ECO:0000256" key="2">
    <source>
        <dbReference type="ARBA" id="ARBA00022679"/>
    </source>
</evidence>
<gene>
    <name evidence="3" type="primary">mtnP</name>
    <name evidence="5" type="ORF">DB30_03046</name>
</gene>
<comment type="pathway">
    <text evidence="3">Amino-acid biosynthesis; L-methionine biosynthesis via salvage pathway; S-methyl-5-thio-alpha-D-ribose 1-phosphate from S-methyl-5'-thioadenosine (phosphorylase route): step 1/1.</text>
</comment>
<dbReference type="Gene3D" id="3.40.50.1580">
    <property type="entry name" value="Nucleoside phosphorylase domain"/>
    <property type="match status" value="1"/>
</dbReference>
<comment type="similarity">
    <text evidence="3">Belongs to the PNP/MTAP phosphorylase family. MTAP subfamily.</text>
</comment>
<proteinExistence type="inferred from homology"/>
<dbReference type="SUPFAM" id="SSF53167">
    <property type="entry name" value="Purine and uridine phosphorylases"/>
    <property type="match status" value="1"/>
</dbReference>
<keyword evidence="3" id="KW-0660">Purine salvage</keyword>
<feature type="binding site" evidence="3">
    <location>
        <position position="208"/>
    </location>
    <ligand>
        <name>phosphate</name>
        <dbReference type="ChEBI" id="CHEBI:43474"/>
    </ligand>
</feature>
<organism evidence="5 6">
    <name type="scientific">Enhygromyxa salina</name>
    <dbReference type="NCBI Taxonomy" id="215803"/>
    <lineage>
        <taxon>Bacteria</taxon>
        <taxon>Pseudomonadati</taxon>
        <taxon>Myxococcota</taxon>
        <taxon>Polyangia</taxon>
        <taxon>Nannocystales</taxon>
        <taxon>Nannocystaceae</taxon>
        <taxon>Enhygromyxa</taxon>
    </lineage>
</organism>
<evidence type="ECO:0000256" key="3">
    <source>
        <dbReference type="HAMAP-Rule" id="MF_01963"/>
    </source>
</evidence>
<dbReference type="Proteomes" id="UP000031599">
    <property type="component" value="Unassembled WGS sequence"/>
</dbReference>
<feature type="domain" description="Nucleoside phosphorylase" evidence="4">
    <location>
        <begin position="19"/>
        <end position="266"/>
    </location>
</feature>
<accession>A0A0C2D7G5</accession>
<sequence length="312" mass="33863">MSTFKPHPASSEARRELVLGVVGGSGLYAMDGLEQVERVSLETPFGEPSAAFVVGKLPRRNGPPLRAVFLPRHGPGHILLPGEIDYRANIHGFKQLGVTHLLSASAVGSLQADIAPGHIVIPDQLIDRTKGRASSFFGNGCVAHIQFGDPFDRGFRKLVTEAAAPVIAASDQKLHRQGTMIVMEGPAFSTRAESELYRRWGGDIIGMTALPEAKLAREAEIAYAVLATSTDYDCWHQSEQEVSVDAVVAIMQANVARVRKIVLELVNLLPTSCEQLPWPRSLAGALITDPAKIPAVTRERLDLIVGHYLRDR</sequence>